<evidence type="ECO:0000313" key="3">
    <source>
        <dbReference type="EMBL" id="KAJ7355689.1"/>
    </source>
</evidence>
<comment type="caution">
    <text evidence="3">The sequence shown here is derived from an EMBL/GenBank/DDBJ whole genome shotgun (WGS) entry which is preliminary data.</text>
</comment>
<evidence type="ECO:0000259" key="2">
    <source>
        <dbReference type="Pfam" id="PF20151"/>
    </source>
</evidence>
<dbReference type="InterPro" id="IPR045340">
    <property type="entry name" value="DUF6533"/>
</dbReference>
<keyword evidence="1" id="KW-0812">Transmembrane</keyword>
<reference evidence="3" key="1">
    <citation type="submission" date="2023-03" db="EMBL/GenBank/DDBJ databases">
        <title>Massive genome expansion in bonnet fungi (Mycena s.s.) driven by repeated elements and novel gene families across ecological guilds.</title>
        <authorList>
            <consortium name="Lawrence Berkeley National Laboratory"/>
            <person name="Harder C.B."/>
            <person name="Miyauchi S."/>
            <person name="Viragh M."/>
            <person name="Kuo A."/>
            <person name="Thoen E."/>
            <person name="Andreopoulos B."/>
            <person name="Lu D."/>
            <person name="Skrede I."/>
            <person name="Drula E."/>
            <person name="Henrissat B."/>
            <person name="Morin E."/>
            <person name="Kohler A."/>
            <person name="Barry K."/>
            <person name="LaButti K."/>
            <person name="Morin E."/>
            <person name="Salamov A."/>
            <person name="Lipzen A."/>
            <person name="Mereny Z."/>
            <person name="Hegedus B."/>
            <person name="Baldrian P."/>
            <person name="Stursova M."/>
            <person name="Weitz H."/>
            <person name="Taylor A."/>
            <person name="Grigoriev I.V."/>
            <person name="Nagy L.G."/>
            <person name="Martin F."/>
            <person name="Kauserud H."/>
        </authorList>
    </citation>
    <scope>NUCLEOTIDE SEQUENCE</scope>
    <source>
        <strain evidence="3">CBHHK002</strain>
    </source>
</reference>
<feature type="transmembrane region" description="Helical" evidence="1">
    <location>
        <begin position="97"/>
        <end position="118"/>
    </location>
</feature>
<dbReference type="Proteomes" id="UP001218218">
    <property type="component" value="Unassembled WGS sequence"/>
</dbReference>
<organism evidence="3 4">
    <name type="scientific">Mycena albidolilacea</name>
    <dbReference type="NCBI Taxonomy" id="1033008"/>
    <lineage>
        <taxon>Eukaryota</taxon>
        <taxon>Fungi</taxon>
        <taxon>Dikarya</taxon>
        <taxon>Basidiomycota</taxon>
        <taxon>Agaricomycotina</taxon>
        <taxon>Agaricomycetes</taxon>
        <taxon>Agaricomycetidae</taxon>
        <taxon>Agaricales</taxon>
        <taxon>Marasmiineae</taxon>
        <taxon>Mycenaceae</taxon>
        <taxon>Mycena</taxon>
    </lineage>
</organism>
<feature type="domain" description="DUF6533" evidence="2">
    <location>
        <begin position="26"/>
        <end position="69"/>
    </location>
</feature>
<gene>
    <name evidence="3" type="ORF">DFH08DRAFT_506031</name>
</gene>
<keyword evidence="1" id="KW-0472">Membrane</keyword>
<sequence>MATVPPQELEEVLRLLADARTTNELAVATLTAVVLDHIVTFPDEVNLIWTSRWNIAKITYIWIRYFTLLVLCVYISLMLKAERSDRLCGYFSLGETIISTIIVVSADFVLILRVWILYGRSRRLLYFMVLLIPK</sequence>
<dbReference type="EMBL" id="JARIHO010000009">
    <property type="protein sequence ID" value="KAJ7355689.1"/>
    <property type="molecule type" value="Genomic_DNA"/>
</dbReference>
<proteinExistence type="predicted"/>
<dbReference type="Pfam" id="PF20151">
    <property type="entry name" value="DUF6533"/>
    <property type="match status" value="1"/>
</dbReference>
<protein>
    <recommendedName>
        <fullName evidence="2">DUF6533 domain-containing protein</fullName>
    </recommendedName>
</protein>
<keyword evidence="1" id="KW-1133">Transmembrane helix</keyword>
<name>A0AAD7ADR3_9AGAR</name>
<evidence type="ECO:0000256" key="1">
    <source>
        <dbReference type="SAM" id="Phobius"/>
    </source>
</evidence>
<feature type="transmembrane region" description="Helical" evidence="1">
    <location>
        <begin position="58"/>
        <end position="77"/>
    </location>
</feature>
<accession>A0AAD7ADR3</accession>
<keyword evidence="4" id="KW-1185">Reference proteome</keyword>
<evidence type="ECO:0000313" key="4">
    <source>
        <dbReference type="Proteomes" id="UP001218218"/>
    </source>
</evidence>
<dbReference type="AlphaFoldDB" id="A0AAD7ADR3"/>